<accession>A0ABY8XU23</accession>
<protein>
    <submittedName>
        <fullName evidence="1">Uncharacterized protein</fullName>
    </submittedName>
</protein>
<evidence type="ECO:0000313" key="1">
    <source>
        <dbReference type="EMBL" id="WIV59117.1"/>
    </source>
</evidence>
<proteinExistence type="predicted"/>
<evidence type="ECO:0000313" key="2">
    <source>
        <dbReference type="Proteomes" id="UP001227101"/>
    </source>
</evidence>
<gene>
    <name evidence="1" type="ORF">QP939_11035</name>
</gene>
<keyword evidence="2" id="KW-1185">Reference proteome</keyword>
<reference evidence="1 2" key="1">
    <citation type="submission" date="2023-06" db="EMBL/GenBank/DDBJ databases">
        <authorList>
            <person name="Oyuntsetseg B."/>
            <person name="Kim S.B."/>
        </authorList>
    </citation>
    <scope>NUCLEOTIDE SEQUENCE [LARGE SCALE GENOMIC DNA]</scope>
    <source>
        <strain evidence="1 2">2-2</strain>
    </source>
</reference>
<sequence length="64" mass="6275">MEEAGGGFGGVVGEVWQDSGVGVGGQRDAGVAEQGLDGAQVVACGEGEAGGSVAEVVQPYRRKP</sequence>
<dbReference type="EMBL" id="CP127173">
    <property type="protein sequence ID" value="WIV59117.1"/>
    <property type="molecule type" value="Genomic_DNA"/>
</dbReference>
<organism evidence="1 2">
    <name type="scientific">Amycolatopsis nalaikhensis</name>
    <dbReference type="NCBI Taxonomy" id="715472"/>
    <lineage>
        <taxon>Bacteria</taxon>
        <taxon>Bacillati</taxon>
        <taxon>Actinomycetota</taxon>
        <taxon>Actinomycetes</taxon>
        <taxon>Pseudonocardiales</taxon>
        <taxon>Pseudonocardiaceae</taxon>
        <taxon>Amycolatopsis</taxon>
    </lineage>
</organism>
<name>A0ABY8XU23_9PSEU</name>
<dbReference type="Proteomes" id="UP001227101">
    <property type="component" value="Chromosome"/>
</dbReference>